<accession>A0ABN7XGL9</accession>
<name>A0ABN7XGL9_GIGMA</name>
<comment type="caution">
    <text evidence="1">The sequence shown here is derived from an EMBL/GenBank/DDBJ whole genome shotgun (WGS) entry which is preliminary data.</text>
</comment>
<proteinExistence type="predicted"/>
<organism evidence="1 2">
    <name type="scientific">Gigaspora margarita</name>
    <dbReference type="NCBI Taxonomy" id="4874"/>
    <lineage>
        <taxon>Eukaryota</taxon>
        <taxon>Fungi</taxon>
        <taxon>Fungi incertae sedis</taxon>
        <taxon>Mucoromycota</taxon>
        <taxon>Glomeromycotina</taxon>
        <taxon>Glomeromycetes</taxon>
        <taxon>Diversisporales</taxon>
        <taxon>Gigasporaceae</taxon>
        <taxon>Gigaspora</taxon>
    </lineage>
</organism>
<reference evidence="1 2" key="1">
    <citation type="submission" date="2021-06" db="EMBL/GenBank/DDBJ databases">
        <authorList>
            <person name="Kallberg Y."/>
            <person name="Tangrot J."/>
            <person name="Rosling A."/>
        </authorList>
    </citation>
    <scope>NUCLEOTIDE SEQUENCE [LARGE SCALE GENOMIC DNA]</scope>
    <source>
        <strain evidence="1 2">120-4 pot B 10/14</strain>
    </source>
</reference>
<evidence type="ECO:0000313" key="2">
    <source>
        <dbReference type="Proteomes" id="UP000789901"/>
    </source>
</evidence>
<protein>
    <submittedName>
        <fullName evidence="1">13761_t:CDS:1</fullName>
    </submittedName>
</protein>
<dbReference type="Proteomes" id="UP000789901">
    <property type="component" value="Unassembled WGS sequence"/>
</dbReference>
<sequence length="206" mass="23979">FISARELIETNTIPNTSNSNEHDSVDRTEDNIQKYIKKSKIKNTDACTQKWVRILQNYRKKKNIVYDIQSLTNKEQLEHELCEFFADIKRQDELQDQGHGEIVQSKGLSQEEIRQILLYLNSGEQSALRLTWKVFFWNAYLLGLRGGDHYRILLNSFDFQLDGSLIFTIGREKNNPGGLNGRNKYGKFSSRNIHIPADLPNNEFKP</sequence>
<keyword evidence="2" id="KW-1185">Reference proteome</keyword>
<evidence type="ECO:0000313" key="1">
    <source>
        <dbReference type="EMBL" id="CAG8854374.1"/>
    </source>
</evidence>
<feature type="non-terminal residue" evidence="1">
    <location>
        <position position="206"/>
    </location>
</feature>
<gene>
    <name evidence="1" type="ORF">GMARGA_LOCUS43195</name>
</gene>
<dbReference type="EMBL" id="CAJVQB010137151">
    <property type="protein sequence ID" value="CAG8854374.1"/>
    <property type="molecule type" value="Genomic_DNA"/>
</dbReference>
<feature type="non-terminal residue" evidence="1">
    <location>
        <position position="1"/>
    </location>
</feature>